<proteinExistence type="predicted"/>
<keyword evidence="3" id="KW-1185">Reference proteome</keyword>
<comment type="caution">
    <text evidence="2">The sequence shown here is derived from an EMBL/GenBank/DDBJ whole genome shotgun (WGS) entry which is preliminary data.</text>
</comment>
<protein>
    <submittedName>
        <fullName evidence="2">Uncharacterized protein</fullName>
    </submittedName>
</protein>
<gene>
    <name evidence="2" type="ORF">Rhopal_003234-T1</name>
</gene>
<sequence>MQAPAIAPENGQASPEVMRRVQQTVQDNISAELSPSDRLIVQEATERLMSRARTGFWVGSLVGGLIAFRGRWAAGQAARRTGIQPRLFFPSAKEGAGSVKAQQETAKKAAQEGAGSDAAGDEMRRGRAVFFGKAMGYGILGSIAGTWIGLQFGKSSASKYIEATGRRAAIDEATERGMARAAEELGRMTGQQFKVQRSVMGGTAALPADLRNGGGGSQDREGSGVAYGEPGRELSHETLTDGVGYSDRAPPQDQLPTSLSDSSTAAATSSSPSGSSRWDELRRSRAAPPSKWDALREANTRSSLPTSGSSSRGTVEDERDLPRDDGDEGRAAAAERERRRREFDALFEKEARGGDDSMGDKPYR</sequence>
<dbReference type="Proteomes" id="UP001342314">
    <property type="component" value="Unassembled WGS sequence"/>
</dbReference>
<organism evidence="2 3">
    <name type="scientific">Rhodotorula paludigena</name>
    <dbReference type="NCBI Taxonomy" id="86838"/>
    <lineage>
        <taxon>Eukaryota</taxon>
        <taxon>Fungi</taxon>
        <taxon>Dikarya</taxon>
        <taxon>Basidiomycota</taxon>
        <taxon>Pucciniomycotina</taxon>
        <taxon>Microbotryomycetes</taxon>
        <taxon>Sporidiobolales</taxon>
        <taxon>Sporidiobolaceae</taxon>
        <taxon>Rhodotorula</taxon>
    </lineage>
</organism>
<feature type="region of interest" description="Disordered" evidence="1">
    <location>
        <begin position="94"/>
        <end position="120"/>
    </location>
</feature>
<reference evidence="2 3" key="1">
    <citation type="submission" date="2021-12" db="EMBL/GenBank/DDBJ databases">
        <title>High titer production of polyol ester of fatty acids by Rhodotorula paludigena BS15 towards product separation-free biomass refinery.</title>
        <authorList>
            <person name="Mano J."/>
            <person name="Ono H."/>
            <person name="Tanaka T."/>
            <person name="Naito K."/>
            <person name="Sushida H."/>
            <person name="Ike M."/>
            <person name="Tokuyasu K."/>
            <person name="Kitaoka M."/>
        </authorList>
    </citation>
    <scope>NUCLEOTIDE SEQUENCE [LARGE SCALE GENOMIC DNA]</scope>
    <source>
        <strain evidence="2 3">BS15</strain>
    </source>
</reference>
<feature type="compositionally biased region" description="Low complexity" evidence="1">
    <location>
        <begin position="257"/>
        <end position="276"/>
    </location>
</feature>
<accession>A0AAV5GK55</accession>
<dbReference type="AlphaFoldDB" id="A0AAV5GK55"/>
<evidence type="ECO:0000313" key="3">
    <source>
        <dbReference type="Proteomes" id="UP001342314"/>
    </source>
</evidence>
<feature type="compositionally biased region" description="Basic and acidic residues" evidence="1">
    <location>
        <begin position="230"/>
        <end position="239"/>
    </location>
</feature>
<feature type="compositionally biased region" description="Basic and acidic residues" evidence="1">
    <location>
        <begin position="314"/>
        <end position="364"/>
    </location>
</feature>
<evidence type="ECO:0000313" key="2">
    <source>
        <dbReference type="EMBL" id="GJN90235.1"/>
    </source>
</evidence>
<name>A0AAV5GK55_9BASI</name>
<feature type="compositionally biased region" description="Low complexity" evidence="1">
    <location>
        <begin position="300"/>
        <end position="313"/>
    </location>
</feature>
<feature type="region of interest" description="Disordered" evidence="1">
    <location>
        <begin position="205"/>
        <end position="364"/>
    </location>
</feature>
<evidence type="ECO:0000256" key="1">
    <source>
        <dbReference type="SAM" id="MobiDB-lite"/>
    </source>
</evidence>
<dbReference type="EMBL" id="BQKY01000006">
    <property type="protein sequence ID" value="GJN90235.1"/>
    <property type="molecule type" value="Genomic_DNA"/>
</dbReference>